<dbReference type="InterPro" id="IPR053151">
    <property type="entry name" value="RNase_H-like"/>
</dbReference>
<reference evidence="2" key="1">
    <citation type="submission" date="2020-09" db="EMBL/GenBank/DDBJ databases">
        <title>Genome-Enabled Discovery of Anthraquinone Biosynthesis in Senna tora.</title>
        <authorList>
            <person name="Kang S.-H."/>
            <person name="Pandey R.P."/>
            <person name="Lee C.-M."/>
            <person name="Sim J.-S."/>
            <person name="Jeong J.-T."/>
            <person name="Choi B.-S."/>
            <person name="Jung M."/>
            <person name="Ginzburg D."/>
            <person name="Zhao K."/>
            <person name="Won S.Y."/>
            <person name="Oh T.-J."/>
            <person name="Yu Y."/>
            <person name="Kim N.-H."/>
            <person name="Lee O.R."/>
            <person name="Lee T.-H."/>
            <person name="Bashyal P."/>
            <person name="Kim T.-S."/>
            <person name="Lee W.-H."/>
            <person name="Kawkins C."/>
            <person name="Kim C.-K."/>
            <person name="Kim J.S."/>
            <person name="Ahn B.O."/>
            <person name="Rhee S.Y."/>
            <person name="Sohng J.K."/>
        </authorList>
    </citation>
    <scope>NUCLEOTIDE SEQUENCE</scope>
    <source>
        <tissue evidence="2">Leaf</tissue>
    </source>
</reference>
<dbReference type="EMBL" id="JAAIUW010000002">
    <property type="protein sequence ID" value="KAF7841606.1"/>
    <property type="molecule type" value="Genomic_DNA"/>
</dbReference>
<protein>
    <submittedName>
        <fullName evidence="2">Putative reverse transcriptase</fullName>
    </submittedName>
</protein>
<comment type="caution">
    <text evidence="2">The sequence shown here is derived from an EMBL/GenBank/DDBJ whole genome shotgun (WGS) entry which is preliminary data.</text>
</comment>
<proteinExistence type="predicted"/>
<evidence type="ECO:0000259" key="1">
    <source>
        <dbReference type="Pfam" id="PF13456"/>
    </source>
</evidence>
<dbReference type="InterPro" id="IPR044730">
    <property type="entry name" value="RNase_H-like_dom_plant"/>
</dbReference>
<dbReference type="GO" id="GO:0003964">
    <property type="term" value="F:RNA-directed DNA polymerase activity"/>
    <property type="evidence" value="ECO:0007669"/>
    <property type="project" value="UniProtKB-KW"/>
</dbReference>
<evidence type="ECO:0000313" key="3">
    <source>
        <dbReference type="Proteomes" id="UP000634136"/>
    </source>
</evidence>
<organism evidence="2 3">
    <name type="scientific">Senna tora</name>
    <dbReference type="NCBI Taxonomy" id="362788"/>
    <lineage>
        <taxon>Eukaryota</taxon>
        <taxon>Viridiplantae</taxon>
        <taxon>Streptophyta</taxon>
        <taxon>Embryophyta</taxon>
        <taxon>Tracheophyta</taxon>
        <taxon>Spermatophyta</taxon>
        <taxon>Magnoliopsida</taxon>
        <taxon>eudicotyledons</taxon>
        <taxon>Gunneridae</taxon>
        <taxon>Pentapetalae</taxon>
        <taxon>rosids</taxon>
        <taxon>fabids</taxon>
        <taxon>Fabales</taxon>
        <taxon>Fabaceae</taxon>
        <taxon>Caesalpinioideae</taxon>
        <taxon>Cassia clade</taxon>
        <taxon>Senna</taxon>
    </lineage>
</organism>
<gene>
    <name evidence="2" type="ORF">G2W53_003904</name>
</gene>
<evidence type="ECO:0000313" key="2">
    <source>
        <dbReference type="EMBL" id="KAF7841606.1"/>
    </source>
</evidence>
<name>A0A835CHH4_9FABA</name>
<dbReference type="PANTHER" id="PTHR47723">
    <property type="entry name" value="OS05G0353850 PROTEIN"/>
    <property type="match status" value="1"/>
</dbReference>
<dbReference type="PANTHER" id="PTHR47723:SF19">
    <property type="entry name" value="POLYNUCLEOTIDYL TRANSFERASE, RIBONUCLEASE H-LIKE SUPERFAMILY PROTEIN"/>
    <property type="match status" value="1"/>
</dbReference>
<keyword evidence="2" id="KW-0695">RNA-directed DNA polymerase</keyword>
<keyword evidence="2" id="KW-0548">Nucleotidyltransferase</keyword>
<dbReference type="Proteomes" id="UP000634136">
    <property type="component" value="Unassembled WGS sequence"/>
</dbReference>
<accession>A0A835CHH4</accession>
<dbReference type="GO" id="GO:0004523">
    <property type="term" value="F:RNA-DNA hybrid ribonuclease activity"/>
    <property type="evidence" value="ECO:0007669"/>
    <property type="project" value="InterPro"/>
</dbReference>
<dbReference type="SUPFAM" id="SSF53098">
    <property type="entry name" value="Ribonuclease H-like"/>
    <property type="match status" value="1"/>
</dbReference>
<sequence length="172" mass="19087">MGFEISLFTGGYQQLGVLNGFEEVGDHLQEDVKGSSLRVNYGYPVVAWKDNLNLTTCGGVARDSEGWYLTGFVHKLGDKTILNAELWSMLSALEVAWCAGFKKVVIHHWDAFDWEIKFVHVHREGNFATDALAAYAFSRPLGLNTFDDASACLHQLLLVDTKGRGCLRLCDG</sequence>
<keyword evidence="2" id="KW-0808">Transferase</keyword>
<dbReference type="InterPro" id="IPR012337">
    <property type="entry name" value="RNaseH-like_sf"/>
</dbReference>
<dbReference type="Pfam" id="PF13456">
    <property type="entry name" value="RVT_3"/>
    <property type="match status" value="1"/>
</dbReference>
<dbReference type="CDD" id="cd06222">
    <property type="entry name" value="RNase_H_like"/>
    <property type="match status" value="1"/>
</dbReference>
<feature type="domain" description="RNase H type-1" evidence="1">
    <location>
        <begin position="47"/>
        <end position="106"/>
    </location>
</feature>
<keyword evidence="3" id="KW-1185">Reference proteome</keyword>
<dbReference type="GO" id="GO:0003676">
    <property type="term" value="F:nucleic acid binding"/>
    <property type="evidence" value="ECO:0007669"/>
    <property type="project" value="InterPro"/>
</dbReference>
<dbReference type="InterPro" id="IPR002156">
    <property type="entry name" value="RNaseH_domain"/>
</dbReference>
<dbReference type="AlphaFoldDB" id="A0A835CHH4"/>